<name>A0ABV9TSK2_9ACTN</name>
<organism evidence="1 2">
    <name type="scientific">Actinomadura gamaensis</name>
    <dbReference type="NCBI Taxonomy" id="1763541"/>
    <lineage>
        <taxon>Bacteria</taxon>
        <taxon>Bacillati</taxon>
        <taxon>Actinomycetota</taxon>
        <taxon>Actinomycetes</taxon>
        <taxon>Streptosporangiales</taxon>
        <taxon>Thermomonosporaceae</taxon>
        <taxon>Actinomadura</taxon>
    </lineage>
</organism>
<accession>A0ABV9TSK2</accession>
<keyword evidence="2" id="KW-1185">Reference proteome</keyword>
<reference evidence="2" key="1">
    <citation type="journal article" date="2019" name="Int. J. Syst. Evol. Microbiol.">
        <title>The Global Catalogue of Microorganisms (GCM) 10K type strain sequencing project: providing services to taxonomists for standard genome sequencing and annotation.</title>
        <authorList>
            <consortium name="The Broad Institute Genomics Platform"/>
            <consortium name="The Broad Institute Genome Sequencing Center for Infectious Disease"/>
            <person name="Wu L."/>
            <person name="Ma J."/>
        </authorList>
    </citation>
    <scope>NUCLEOTIDE SEQUENCE [LARGE SCALE GENOMIC DNA]</scope>
    <source>
        <strain evidence="2">KLKA75</strain>
    </source>
</reference>
<dbReference type="Proteomes" id="UP001595872">
    <property type="component" value="Unassembled WGS sequence"/>
</dbReference>
<sequence>MLAGSASSAEALAGLAATSYGARVARAGDLADAQHAVSATLVWHLRVLAGWLPEPGVRLLRALAAEFELANLDGLMERADGRPAEPEFVLGSLETAWRRLRDASGRAGLRERLAASAWGDPGSDDPYAIRLFLRLRAAERLAARSAQARPWALGTAAVLVAGERFGTGRPLPSGAGERAAVLLGRGCPTASDLPRLIERLPRAARWPLAGLEDPAELWRARTRWWRRVDRDARSLAASSAADARPVLGAAALLLVDAHRVRAALETAARGGGDLEAYDALV</sequence>
<evidence type="ECO:0000313" key="2">
    <source>
        <dbReference type="Proteomes" id="UP001595872"/>
    </source>
</evidence>
<dbReference type="EMBL" id="JBHSIT010000002">
    <property type="protein sequence ID" value="MFC4907077.1"/>
    <property type="molecule type" value="Genomic_DNA"/>
</dbReference>
<protein>
    <recommendedName>
        <fullName evidence="3">V-type ATPase subunit</fullName>
    </recommendedName>
</protein>
<evidence type="ECO:0000313" key="1">
    <source>
        <dbReference type="EMBL" id="MFC4907077.1"/>
    </source>
</evidence>
<dbReference type="RefSeq" id="WP_378252818.1">
    <property type="nucleotide sequence ID" value="NZ_JBHSIT010000002.1"/>
</dbReference>
<gene>
    <name evidence="1" type="ORF">ACFPCY_07085</name>
</gene>
<proteinExistence type="predicted"/>
<comment type="caution">
    <text evidence="1">The sequence shown here is derived from an EMBL/GenBank/DDBJ whole genome shotgun (WGS) entry which is preliminary data.</text>
</comment>
<evidence type="ECO:0008006" key="3">
    <source>
        <dbReference type="Google" id="ProtNLM"/>
    </source>
</evidence>